<reference evidence="3 4" key="1">
    <citation type="submission" date="2017-12" db="EMBL/GenBank/DDBJ databases">
        <title>Sequencing, de novo assembly and annotation of complete genome of a new Thraustochytrid species, strain FCC1311.</title>
        <authorList>
            <person name="Sedici K."/>
            <person name="Godart F."/>
            <person name="Aiese Cigliano R."/>
            <person name="Sanseverino W."/>
            <person name="Barakat M."/>
            <person name="Ortet P."/>
            <person name="Marechal E."/>
            <person name="Cagnac O."/>
            <person name="Amato A."/>
        </authorList>
    </citation>
    <scope>NUCLEOTIDE SEQUENCE [LARGE SCALE GENOMIC DNA]</scope>
</reference>
<dbReference type="SUPFAM" id="SSF57701">
    <property type="entry name" value="Zn2/Cys6 DNA-binding domain"/>
    <property type="match status" value="1"/>
</dbReference>
<name>A0A2R5GK71_9STRA</name>
<feature type="region of interest" description="Disordered" evidence="1">
    <location>
        <begin position="229"/>
        <end position="345"/>
    </location>
</feature>
<feature type="compositionally biased region" description="Low complexity" evidence="1">
    <location>
        <begin position="279"/>
        <end position="295"/>
    </location>
</feature>
<dbReference type="GO" id="GO:0005634">
    <property type="term" value="C:nucleus"/>
    <property type="evidence" value="ECO:0007669"/>
    <property type="project" value="TreeGrafter"/>
</dbReference>
<sequence>SADADPPTHDAEWILSSVGAQEITNLDIFDESETSDNVNTVVNANADTADEATSGIPTRIIAERRRASNHSLCMRQNTDDTHAKARHELPRESQQRMPSNRPVGVSATGLRPATAASAASSSSSPSISSAASSSAVPSDPLQPQFPHADAAAARGFAYPPHHMSQRQMQQQQHQQQQQQQQQRGQGNEPRASGGASLRGGHLVDEHALANATLMYGDSGNVRLLQTDMRASSNASSHSSSYSSEDGGIASPKLGTISASVSGPPHPQRSSGIGTHASRRSSSTSSSSSSSSRSSSGVKRQIGRMGKLTAEAGTDLGAEGGASGASVSSTAGDDTLSEHGKEKRRRVASKRNACEACYNGRVKCEYSSESAQRCKRCERLNKECVSRIVFRGGKPKSNKFINKINEYRANASQSGPTGLAILAGSVFVPQHNLSHIELASAAQALVDLYRELGLGLRPPTALRWLLNSLTLTAIRENNTTRLHHCTSVAMASGYKLHLDQAARGETASLPPELNALFDREIDSEIYDSTAGAAFVIKHEGAVRTIQANQDWEFLFETTASMSADLVGKPHGLLWSRYVERRFTEQFAAAVLMEFLRCGEPKTSVPGMPPRVAWTYTTPTKVEFVDSERARYSGNMYQTGVLSIDGRLLYFIVGFRNIEALDNAARARLQAAQRARRGAESSGYASRRTNAHGIPHGQYQPQQQQQQQQPQHHAPFQGGGDFSISPTAASVQGYPMQHPHMHPQHAHPHQHPQMYPPPQQGPMHSQQMYHHSQQQQQQPPHAHLQNQRRHHQMQMQQQQQQHQQQMNAMRGVHPGTSDNRKCSRTLAAAWRKAYFYGCLNCSSDRSIFDLGGWVPILSLKSS</sequence>
<dbReference type="AlphaFoldDB" id="A0A2R5GK71"/>
<organism evidence="3 4">
    <name type="scientific">Hondaea fermentalgiana</name>
    <dbReference type="NCBI Taxonomy" id="2315210"/>
    <lineage>
        <taxon>Eukaryota</taxon>
        <taxon>Sar</taxon>
        <taxon>Stramenopiles</taxon>
        <taxon>Bigyra</taxon>
        <taxon>Labyrinthulomycetes</taxon>
        <taxon>Thraustochytrida</taxon>
        <taxon>Thraustochytriidae</taxon>
        <taxon>Hondaea</taxon>
    </lineage>
</organism>
<evidence type="ECO:0000313" key="4">
    <source>
        <dbReference type="Proteomes" id="UP000241890"/>
    </source>
</evidence>
<feature type="compositionally biased region" description="Basic and acidic residues" evidence="1">
    <location>
        <begin position="77"/>
        <end position="94"/>
    </location>
</feature>
<feature type="compositionally biased region" description="Basic residues" evidence="1">
    <location>
        <begin position="737"/>
        <end position="748"/>
    </location>
</feature>
<feature type="compositionally biased region" description="Low complexity" evidence="1">
    <location>
        <begin position="690"/>
        <end position="714"/>
    </location>
</feature>
<comment type="caution">
    <text evidence="3">The sequence shown here is derived from an EMBL/GenBank/DDBJ whole genome shotgun (WGS) entry which is preliminary data.</text>
</comment>
<dbReference type="GO" id="GO:0000981">
    <property type="term" value="F:DNA-binding transcription factor activity, RNA polymerase II-specific"/>
    <property type="evidence" value="ECO:0007669"/>
    <property type="project" value="InterPro"/>
</dbReference>
<feature type="domain" description="Zn(2)-C6 fungal-type" evidence="2">
    <location>
        <begin position="352"/>
        <end position="385"/>
    </location>
</feature>
<feature type="region of interest" description="Disordered" evidence="1">
    <location>
        <begin position="674"/>
        <end position="818"/>
    </location>
</feature>
<dbReference type="InterPro" id="IPR001138">
    <property type="entry name" value="Zn2Cys6_DnaBD"/>
</dbReference>
<feature type="region of interest" description="Disordered" evidence="1">
    <location>
        <begin position="67"/>
        <end position="146"/>
    </location>
</feature>
<dbReference type="GO" id="GO:0043565">
    <property type="term" value="F:sequence-specific DNA binding"/>
    <property type="evidence" value="ECO:0007669"/>
    <property type="project" value="TreeGrafter"/>
</dbReference>
<feature type="region of interest" description="Disordered" evidence="1">
    <location>
        <begin position="161"/>
        <end position="198"/>
    </location>
</feature>
<protein>
    <recommendedName>
        <fullName evidence="2">Zn(2)-C6 fungal-type domain-containing protein</fullName>
    </recommendedName>
</protein>
<dbReference type="EMBL" id="BEYU01000094">
    <property type="protein sequence ID" value="GBG31277.1"/>
    <property type="molecule type" value="Genomic_DNA"/>
</dbReference>
<feature type="compositionally biased region" description="Low complexity" evidence="1">
    <location>
        <begin position="231"/>
        <end position="243"/>
    </location>
</feature>
<dbReference type="Proteomes" id="UP000241890">
    <property type="component" value="Unassembled WGS sequence"/>
</dbReference>
<accession>A0A2R5GK71</accession>
<keyword evidence="4" id="KW-1185">Reference proteome</keyword>
<feature type="compositionally biased region" description="Low complexity" evidence="1">
    <location>
        <begin position="165"/>
        <end position="186"/>
    </location>
</feature>
<dbReference type="GO" id="GO:0008270">
    <property type="term" value="F:zinc ion binding"/>
    <property type="evidence" value="ECO:0007669"/>
    <property type="project" value="InterPro"/>
</dbReference>
<dbReference type="InterPro" id="IPR036864">
    <property type="entry name" value="Zn2-C6_fun-type_DNA-bd_sf"/>
</dbReference>
<dbReference type="InParanoid" id="A0A2R5GK71"/>
<feature type="compositionally biased region" description="Low complexity" evidence="1">
    <location>
        <begin position="112"/>
        <end position="138"/>
    </location>
</feature>
<proteinExistence type="predicted"/>
<dbReference type="CDD" id="cd00067">
    <property type="entry name" value="GAL4"/>
    <property type="match status" value="1"/>
</dbReference>
<dbReference type="PROSITE" id="PS50048">
    <property type="entry name" value="ZN2_CY6_FUNGAL_2"/>
    <property type="match status" value="1"/>
</dbReference>
<gene>
    <name evidence="3" type="ORF">FCC1311_075002</name>
</gene>
<dbReference type="PANTHER" id="PTHR14312">
    <property type="entry name" value="CREB/ATF BZIP TRANSCRIPTION FACTOR"/>
    <property type="match status" value="1"/>
</dbReference>
<feature type="compositionally biased region" description="Low complexity" evidence="1">
    <location>
        <begin position="791"/>
        <end position="805"/>
    </location>
</feature>
<evidence type="ECO:0000313" key="3">
    <source>
        <dbReference type="EMBL" id="GBG31277.1"/>
    </source>
</evidence>
<evidence type="ECO:0000256" key="1">
    <source>
        <dbReference type="SAM" id="MobiDB-lite"/>
    </source>
</evidence>
<dbReference type="Gene3D" id="4.10.240.10">
    <property type="entry name" value="Zn(2)-C6 fungal-type DNA-binding domain"/>
    <property type="match status" value="1"/>
</dbReference>
<feature type="compositionally biased region" description="Low complexity" evidence="1">
    <location>
        <begin position="759"/>
        <end position="783"/>
    </location>
</feature>
<feature type="non-terminal residue" evidence="3">
    <location>
        <position position="1"/>
    </location>
</feature>
<dbReference type="PANTHER" id="PTHR14312:SF1">
    <property type="entry name" value="BASIC-LEUCINE ZIPPER TRANSCRIPTION FACTOR A"/>
    <property type="match status" value="1"/>
</dbReference>
<evidence type="ECO:0000259" key="2">
    <source>
        <dbReference type="PROSITE" id="PS50048"/>
    </source>
</evidence>